<dbReference type="AlphaFoldDB" id="A0A409YGZ2"/>
<reference evidence="3 4" key="1">
    <citation type="journal article" date="2018" name="Evol. Lett.">
        <title>Horizontal gene cluster transfer increased hallucinogenic mushroom diversity.</title>
        <authorList>
            <person name="Reynolds H.T."/>
            <person name="Vijayakumar V."/>
            <person name="Gluck-Thaler E."/>
            <person name="Korotkin H.B."/>
            <person name="Matheny P.B."/>
            <person name="Slot J.C."/>
        </authorList>
    </citation>
    <scope>NUCLEOTIDE SEQUENCE [LARGE SCALE GENOMIC DNA]</scope>
    <source>
        <strain evidence="3 4">2629</strain>
    </source>
</reference>
<keyword evidence="2" id="KW-0812">Transmembrane</keyword>
<dbReference type="Proteomes" id="UP000284842">
    <property type="component" value="Unassembled WGS sequence"/>
</dbReference>
<feature type="region of interest" description="Disordered" evidence="1">
    <location>
        <begin position="159"/>
        <end position="179"/>
    </location>
</feature>
<evidence type="ECO:0000256" key="2">
    <source>
        <dbReference type="SAM" id="Phobius"/>
    </source>
</evidence>
<feature type="compositionally biased region" description="Basic and acidic residues" evidence="1">
    <location>
        <begin position="211"/>
        <end position="221"/>
    </location>
</feature>
<feature type="region of interest" description="Disordered" evidence="1">
    <location>
        <begin position="199"/>
        <end position="227"/>
    </location>
</feature>
<keyword evidence="2" id="KW-0472">Membrane</keyword>
<protein>
    <submittedName>
        <fullName evidence="3">Uncharacterized protein</fullName>
    </submittedName>
</protein>
<name>A0A409YGZ2_9AGAR</name>
<evidence type="ECO:0000256" key="1">
    <source>
        <dbReference type="SAM" id="MobiDB-lite"/>
    </source>
</evidence>
<feature type="transmembrane region" description="Helical" evidence="2">
    <location>
        <begin position="387"/>
        <end position="408"/>
    </location>
</feature>
<accession>A0A409YGZ2</accession>
<dbReference type="OrthoDB" id="3256745at2759"/>
<feature type="transmembrane region" description="Helical" evidence="2">
    <location>
        <begin position="62"/>
        <end position="82"/>
    </location>
</feature>
<feature type="transmembrane region" description="Helical" evidence="2">
    <location>
        <begin position="353"/>
        <end position="375"/>
    </location>
</feature>
<keyword evidence="4" id="KW-1185">Reference proteome</keyword>
<proteinExistence type="predicted"/>
<gene>
    <name evidence="3" type="ORF">CVT24_011617</name>
</gene>
<feature type="transmembrane region" description="Helical" evidence="2">
    <location>
        <begin position="21"/>
        <end position="42"/>
    </location>
</feature>
<dbReference type="InParanoid" id="A0A409YGZ2"/>
<evidence type="ECO:0000313" key="3">
    <source>
        <dbReference type="EMBL" id="PPR02268.1"/>
    </source>
</evidence>
<keyword evidence="2" id="KW-1133">Transmembrane helix</keyword>
<comment type="caution">
    <text evidence="3">The sequence shown here is derived from an EMBL/GenBank/DDBJ whole genome shotgun (WGS) entry which is preliminary data.</text>
</comment>
<dbReference type="EMBL" id="NHTK01001178">
    <property type="protein sequence ID" value="PPR02268.1"/>
    <property type="molecule type" value="Genomic_DNA"/>
</dbReference>
<evidence type="ECO:0000313" key="4">
    <source>
        <dbReference type="Proteomes" id="UP000284842"/>
    </source>
</evidence>
<organism evidence="3 4">
    <name type="scientific">Panaeolus cyanescens</name>
    <dbReference type="NCBI Taxonomy" id="181874"/>
    <lineage>
        <taxon>Eukaryota</taxon>
        <taxon>Fungi</taxon>
        <taxon>Dikarya</taxon>
        <taxon>Basidiomycota</taxon>
        <taxon>Agaricomycotina</taxon>
        <taxon>Agaricomycetes</taxon>
        <taxon>Agaricomycetidae</taxon>
        <taxon>Agaricales</taxon>
        <taxon>Agaricineae</taxon>
        <taxon>Galeropsidaceae</taxon>
        <taxon>Panaeolus</taxon>
    </lineage>
</organism>
<sequence>MTVLKPKSWGDGKKALRWKRVYLLPIVVMPIIAVSVFIGVIVRFDPLVAVDDIHCDANDPEWVRFFGYAGLPFLMSLPSLFLSIKSVMQVYKTNLHLHRANPESASGPEAMSSFSRSPRTMNFLLSGRAAAPTPSAGPKHYPSTSRKFLLPFANIHKTSTPGHVTVKPSSDHRSSAIFPHQDLNNSQDDANSSQVSIAFPTFATPGGQPARSEDEVRERPRSTATNPTVHVHSLHEEAHAVDTSLDEKAEAKDVLVTPRGSDSVDATVEQGWREDKFDCQSNSEFTKDVFLVEDPDDSYTARPISRRVSGASGRSFKPLWALLDDIDFPLEQVSLIEGHEEPYLICPPLLTQITIFSAFIVVQFLACLSTIIDVAKRRPTPSPMGTQHVALLLAAWGPVIVFGHLPAVRHNLWPWRRSDSS</sequence>